<reference evidence="2" key="1">
    <citation type="journal article" date="2019" name="Int. J. Syst. Evol. Microbiol.">
        <title>The Global Catalogue of Microorganisms (GCM) 10K type strain sequencing project: providing services to taxonomists for standard genome sequencing and annotation.</title>
        <authorList>
            <consortium name="The Broad Institute Genomics Platform"/>
            <consortium name="The Broad Institute Genome Sequencing Center for Infectious Disease"/>
            <person name="Wu L."/>
            <person name="Ma J."/>
        </authorList>
    </citation>
    <scope>NUCLEOTIDE SEQUENCE [LARGE SCALE GENOMIC DNA]</scope>
    <source>
        <strain evidence="2">CCM 8939</strain>
    </source>
</reference>
<name>A0ABQ2BIX4_9SPHI</name>
<dbReference type="Proteomes" id="UP000645390">
    <property type="component" value="Unassembled WGS sequence"/>
</dbReference>
<protein>
    <submittedName>
        <fullName evidence="1">Uncharacterized protein</fullName>
    </submittedName>
</protein>
<sequence>MKANHNSAELILIVDDVVVNISISKNESKSQLKNRRNELEAGCCKYQYLKE</sequence>
<evidence type="ECO:0000313" key="1">
    <source>
        <dbReference type="EMBL" id="GGI27191.1"/>
    </source>
</evidence>
<keyword evidence="2" id="KW-1185">Reference proteome</keyword>
<evidence type="ECO:0000313" key="2">
    <source>
        <dbReference type="Proteomes" id="UP000645390"/>
    </source>
</evidence>
<organism evidence="1 2">
    <name type="scientific">Pedobacter mendelii</name>
    <dbReference type="NCBI Taxonomy" id="1908240"/>
    <lineage>
        <taxon>Bacteria</taxon>
        <taxon>Pseudomonadati</taxon>
        <taxon>Bacteroidota</taxon>
        <taxon>Sphingobacteriia</taxon>
        <taxon>Sphingobacteriales</taxon>
        <taxon>Sphingobacteriaceae</taxon>
        <taxon>Pedobacter</taxon>
    </lineage>
</organism>
<proteinExistence type="predicted"/>
<gene>
    <name evidence="1" type="ORF">GCM10008119_26420</name>
</gene>
<comment type="caution">
    <text evidence="1">The sequence shown here is derived from an EMBL/GenBank/DDBJ whole genome shotgun (WGS) entry which is preliminary data.</text>
</comment>
<dbReference type="EMBL" id="BMDJ01000007">
    <property type="protein sequence ID" value="GGI27191.1"/>
    <property type="molecule type" value="Genomic_DNA"/>
</dbReference>
<accession>A0ABQ2BIX4</accession>